<protein>
    <recommendedName>
        <fullName evidence="1 2">BACON domain-containing protein</fullName>
    </recommendedName>
</protein>
<proteinExistence type="predicted"/>
<feature type="domain" description="BACON" evidence="1">
    <location>
        <begin position="161"/>
        <end position="216"/>
    </location>
</feature>
<dbReference type="AlphaFoldDB" id="A0A1R3SV47"/>
<evidence type="ECO:0000313" key="3">
    <source>
        <dbReference type="EMBL" id="SCD20186.1"/>
    </source>
</evidence>
<dbReference type="InterPro" id="IPR024361">
    <property type="entry name" value="BACON"/>
</dbReference>
<feature type="domain" description="BACON" evidence="2">
    <location>
        <begin position="43"/>
        <end position="123"/>
    </location>
</feature>
<sequence length="325" mass="35310">MHTPTFTLFITTLILLLLLGCGKDEIPVNGENGNGGGSKTTTLEVSASPIHFAAEGGSKEITVATNAKSWSVTSSKNWCTVSKETSHFTVTAAENKAFTPPVKAIVTVTAEGTAKKVTIEVTQAAAVEPAKAFIKPVTDKVIMNYQGGNNGIGIETNVTGWSYRSDQSWCQLEKISDEGINITVDESWTGNIPRQALVTLYGNEGDSLASITVYQDPLPELDLFSSHGNTNIPLPSYGGTIVVTVMTNVTEFTLGYVGEWLQVNKINDTQFTITSTPNNSTQMRPEQEIIVYASTLTRKLWVYEEEAEEASDNDDYDYNDPTGWD</sequence>
<evidence type="ECO:0000259" key="1">
    <source>
        <dbReference type="Pfam" id="PF13004"/>
    </source>
</evidence>
<dbReference type="STRING" id="1642647.PSM36_1364"/>
<gene>
    <name evidence="3" type="ORF">PSM36_1364</name>
</gene>
<accession>A0A1R3SV47</accession>
<dbReference type="Pfam" id="PF19190">
    <property type="entry name" value="BACON_2"/>
    <property type="match status" value="1"/>
</dbReference>
<dbReference type="InterPro" id="IPR013783">
    <property type="entry name" value="Ig-like_fold"/>
</dbReference>
<dbReference type="KEGG" id="psac:PSM36_1364"/>
<evidence type="ECO:0000259" key="2">
    <source>
        <dbReference type="Pfam" id="PF19190"/>
    </source>
</evidence>
<evidence type="ECO:0000313" key="4">
    <source>
        <dbReference type="Proteomes" id="UP000187464"/>
    </source>
</evidence>
<dbReference type="CDD" id="cd14948">
    <property type="entry name" value="BACON"/>
    <property type="match status" value="1"/>
</dbReference>
<dbReference type="RefSeq" id="WP_076930040.1">
    <property type="nucleotide sequence ID" value="NZ_LT605205.1"/>
</dbReference>
<organism evidence="3 4">
    <name type="scientific">Proteiniphilum saccharofermentans</name>
    <dbReference type="NCBI Taxonomy" id="1642647"/>
    <lineage>
        <taxon>Bacteria</taxon>
        <taxon>Pseudomonadati</taxon>
        <taxon>Bacteroidota</taxon>
        <taxon>Bacteroidia</taxon>
        <taxon>Bacteroidales</taxon>
        <taxon>Dysgonomonadaceae</taxon>
        <taxon>Proteiniphilum</taxon>
    </lineage>
</organism>
<dbReference type="Gene3D" id="2.60.40.10">
    <property type="entry name" value="Immunoglobulins"/>
    <property type="match status" value="2"/>
</dbReference>
<dbReference type="Proteomes" id="UP000187464">
    <property type="component" value="Chromosome I"/>
</dbReference>
<name>A0A1R3SV47_9BACT</name>
<keyword evidence="4" id="KW-1185">Reference proteome</keyword>
<dbReference type="Pfam" id="PF13004">
    <property type="entry name" value="BACON"/>
    <property type="match status" value="1"/>
</dbReference>
<dbReference type="EMBL" id="LT605205">
    <property type="protein sequence ID" value="SCD20186.1"/>
    <property type="molecule type" value="Genomic_DNA"/>
</dbReference>
<reference evidence="4" key="1">
    <citation type="submission" date="2016-08" db="EMBL/GenBank/DDBJ databases">
        <authorList>
            <person name="Wibberg D."/>
        </authorList>
    </citation>
    <scope>NUCLEOTIDE SEQUENCE [LARGE SCALE GENOMIC DNA]</scope>
</reference>